<dbReference type="KEGG" id="aper:A0U91_15010"/>
<dbReference type="Proteomes" id="UP000189055">
    <property type="component" value="Plasmid pAC1084_1"/>
</dbReference>
<dbReference type="RefSeq" id="WP_077931960.1">
    <property type="nucleotide sequence ID" value="NZ_CP014688.1"/>
</dbReference>
<keyword evidence="1" id="KW-0175">Coiled coil</keyword>
<proteinExistence type="predicted"/>
<dbReference type="Gene3D" id="1.10.287.1700">
    <property type="match status" value="1"/>
</dbReference>
<protein>
    <recommendedName>
        <fullName evidence="4">Flagellar FliJ protein</fullName>
    </recommendedName>
</protein>
<accession>A0A1U9LJ57</accession>
<evidence type="ECO:0008006" key="4">
    <source>
        <dbReference type="Google" id="ProtNLM"/>
    </source>
</evidence>
<keyword evidence="2" id="KW-0614">Plasmid</keyword>
<sequence>MHEDRLRALRVLSRIKESALEKVQADMASCMAKEVRLLQEIAEGEREIARQRDEVLPHGIGEDALLLQQSFREWLPDALSEIQSLENQLSSAKQETGECRGRLAAANLELEATADLIRTLEAEDRADRQRKEQNEIDDISRGQFLLRRKIKKRKTIV</sequence>
<evidence type="ECO:0000313" key="2">
    <source>
        <dbReference type="EMBL" id="AQT06330.1"/>
    </source>
</evidence>
<dbReference type="EMBL" id="CP014688">
    <property type="protein sequence ID" value="AQT06330.1"/>
    <property type="molecule type" value="Genomic_DNA"/>
</dbReference>
<dbReference type="InterPro" id="IPR053716">
    <property type="entry name" value="Flag_assembly_chemotaxis_eff"/>
</dbReference>
<name>A0A1U9LJ57_9PROT</name>
<dbReference type="AlphaFoldDB" id="A0A1U9LJ57"/>
<geneLocation type="plasmid" evidence="3">
    <name>pac1084_1</name>
</geneLocation>
<gene>
    <name evidence="2" type="ORF">A0U91_15010</name>
</gene>
<evidence type="ECO:0000313" key="3">
    <source>
        <dbReference type="Proteomes" id="UP000189055"/>
    </source>
</evidence>
<evidence type="ECO:0000256" key="1">
    <source>
        <dbReference type="SAM" id="Coils"/>
    </source>
</evidence>
<feature type="coiled-coil region" evidence="1">
    <location>
        <begin position="34"/>
        <end position="123"/>
    </location>
</feature>
<organism evidence="2 3">
    <name type="scientific">Acetobacter persici</name>
    <dbReference type="NCBI Taxonomy" id="1076596"/>
    <lineage>
        <taxon>Bacteria</taxon>
        <taxon>Pseudomonadati</taxon>
        <taxon>Pseudomonadota</taxon>
        <taxon>Alphaproteobacteria</taxon>
        <taxon>Acetobacterales</taxon>
        <taxon>Acetobacteraceae</taxon>
        <taxon>Acetobacter</taxon>
    </lineage>
</organism>
<reference evidence="2 3" key="1">
    <citation type="submission" date="2016-03" db="EMBL/GenBank/DDBJ databases">
        <title>Acetic acid bacteria sequencing.</title>
        <authorList>
            <person name="Brandt J."/>
            <person name="Jakob F."/>
            <person name="Vogel R.F."/>
        </authorList>
    </citation>
    <scope>NUCLEOTIDE SEQUENCE [LARGE SCALE GENOMIC DNA]</scope>
    <source>
        <strain evidence="2 3">TMW2.1084</strain>
        <plasmid evidence="3">pac1084_1</plasmid>
    </source>
</reference>